<keyword evidence="6" id="KW-1003">Cell membrane</keyword>
<feature type="domain" description="PDZ" evidence="13">
    <location>
        <begin position="376"/>
        <end position="454"/>
    </location>
</feature>
<dbReference type="CDD" id="cd06729">
    <property type="entry name" value="PDZ3_ZO1-like_domain"/>
    <property type="match status" value="1"/>
</dbReference>
<keyword evidence="9" id="KW-0965">Cell junction</keyword>
<name>A0A8C4NEV1_EPTBU</name>
<dbReference type="FunFam" id="2.60.220.30:FF:000004">
    <property type="entry name" value="tight junction protein ZO-1 isoform X1"/>
    <property type="match status" value="1"/>
</dbReference>
<dbReference type="InterPro" id="IPR036028">
    <property type="entry name" value="SH3-like_dom_sf"/>
</dbReference>
<dbReference type="FunFam" id="2.30.42.10:FF:000009">
    <property type="entry name" value="Putative tight junction protein ZO-1"/>
    <property type="match status" value="1"/>
</dbReference>
<feature type="region of interest" description="Disordered" evidence="11">
    <location>
        <begin position="1031"/>
        <end position="1050"/>
    </location>
</feature>
<dbReference type="GO" id="GO:0098609">
    <property type="term" value="P:cell-cell adhesion"/>
    <property type="evidence" value="ECO:0007669"/>
    <property type="project" value="TreeGrafter"/>
</dbReference>
<dbReference type="GO" id="GO:0050839">
    <property type="term" value="F:cell adhesion molecule binding"/>
    <property type="evidence" value="ECO:0007669"/>
    <property type="project" value="TreeGrafter"/>
</dbReference>
<dbReference type="CDD" id="cd06728">
    <property type="entry name" value="PDZ2_ZO1-like_ds"/>
    <property type="match status" value="1"/>
</dbReference>
<evidence type="ECO:0000259" key="14">
    <source>
        <dbReference type="PROSITE" id="PS51145"/>
    </source>
</evidence>
<feature type="region of interest" description="Disordered" evidence="11">
    <location>
        <begin position="1065"/>
        <end position="1087"/>
    </location>
</feature>
<feature type="compositionally biased region" description="Basic and acidic residues" evidence="11">
    <location>
        <begin position="227"/>
        <end position="286"/>
    </location>
</feature>
<evidence type="ECO:0000256" key="10">
    <source>
        <dbReference type="ARBA" id="ARBA00023136"/>
    </source>
</evidence>
<dbReference type="Gene3D" id="2.60.220.30">
    <property type="match status" value="1"/>
</dbReference>
<dbReference type="FunFam" id="2.30.42.10:FF:000029">
    <property type="entry name" value="tight junction protein ZO-1 isoform X1"/>
    <property type="match status" value="1"/>
</dbReference>
<comment type="similarity">
    <text evidence="3">Belongs to the MAGUK family.</text>
</comment>
<evidence type="ECO:0000256" key="2">
    <source>
        <dbReference type="ARBA" id="ARBA00004435"/>
    </source>
</evidence>
<dbReference type="Pfam" id="PF07653">
    <property type="entry name" value="SH3_2"/>
    <property type="match status" value="1"/>
</dbReference>
<comment type="subcellular location">
    <subcellularLocation>
        <location evidence="2">Cell junction</location>
        <location evidence="2">Tight junction</location>
    </subcellularLocation>
    <subcellularLocation>
        <location evidence="1">Cell membrane</location>
        <topology evidence="1">Peripheral membrane protein</topology>
        <orientation evidence="1">Cytoplasmic side</orientation>
    </subcellularLocation>
</comment>
<dbReference type="GO" id="GO:0005923">
    <property type="term" value="C:bicellular tight junction"/>
    <property type="evidence" value="ECO:0007669"/>
    <property type="project" value="UniProtKB-SubCell"/>
</dbReference>
<dbReference type="GO" id="GO:1905605">
    <property type="term" value="P:positive regulation of blood-brain barrier permeability"/>
    <property type="evidence" value="ECO:0007669"/>
    <property type="project" value="TreeGrafter"/>
</dbReference>
<feature type="region of interest" description="Disordered" evidence="11">
    <location>
        <begin position="1219"/>
        <end position="1249"/>
    </location>
</feature>
<feature type="domain" description="Guanylate kinase-like" evidence="12">
    <location>
        <begin position="890"/>
        <end position="988"/>
    </location>
</feature>
<dbReference type="InterPro" id="IPR027417">
    <property type="entry name" value="P-loop_NTPase"/>
</dbReference>
<feature type="compositionally biased region" description="Acidic residues" evidence="11">
    <location>
        <begin position="1411"/>
        <end position="1420"/>
    </location>
</feature>
<feature type="compositionally biased region" description="Polar residues" evidence="11">
    <location>
        <begin position="1584"/>
        <end position="1612"/>
    </location>
</feature>
<feature type="compositionally biased region" description="Polar residues" evidence="11">
    <location>
        <begin position="553"/>
        <end position="564"/>
    </location>
</feature>
<dbReference type="Gene3D" id="2.30.42.10">
    <property type="match status" value="3"/>
</dbReference>
<dbReference type="SUPFAM" id="SSF50156">
    <property type="entry name" value="PDZ domain-like"/>
    <property type="match status" value="3"/>
</dbReference>
<feature type="compositionally biased region" description="Basic and acidic residues" evidence="11">
    <location>
        <begin position="304"/>
        <end position="344"/>
    </location>
</feature>
<dbReference type="PROSITE" id="PS50052">
    <property type="entry name" value="GUANYLATE_KINASE_2"/>
    <property type="match status" value="1"/>
</dbReference>
<dbReference type="GO" id="GO:0005886">
    <property type="term" value="C:plasma membrane"/>
    <property type="evidence" value="ECO:0007669"/>
    <property type="project" value="UniProtKB-SubCell"/>
</dbReference>
<feature type="compositionally biased region" description="Basic and acidic residues" evidence="11">
    <location>
        <begin position="209"/>
        <end position="220"/>
    </location>
</feature>
<dbReference type="PANTHER" id="PTHR13865:SF25">
    <property type="entry name" value="TIGHT JUNCTION PROTEIN ZO-1"/>
    <property type="match status" value="1"/>
</dbReference>
<keyword evidence="8" id="KW-0677">Repeat</keyword>
<dbReference type="Gene3D" id="2.30.30.40">
    <property type="entry name" value="SH3 Domains"/>
    <property type="match status" value="1"/>
</dbReference>
<dbReference type="PRINTS" id="PR01597">
    <property type="entry name" value="ZONOCCLUDNS"/>
</dbReference>
<dbReference type="GO" id="GO:0150105">
    <property type="term" value="P:protein localization to cell-cell junction"/>
    <property type="evidence" value="ECO:0007669"/>
    <property type="project" value="TreeGrafter"/>
</dbReference>
<keyword evidence="5" id="KW-0728">SH3 domain</keyword>
<dbReference type="PROSITE" id="PS51145">
    <property type="entry name" value="ZU5"/>
    <property type="match status" value="1"/>
</dbReference>
<dbReference type="Pfam" id="PF00625">
    <property type="entry name" value="Guanylate_kin"/>
    <property type="match status" value="1"/>
</dbReference>
<sequence>MAGRAALSKYSFHQPQKDDRLSQPHLVLTRWPTGAQTQDPKIPSQPPSLLSQHQAAVMEETMFWEHHTITLQKAPGFGFGIAISGGRDNPHFQSGETSIVISDVLKGGPAEGLLQENDRVVMVNGKLMDDVDHAFAVQQLRSSGKTAKITIRRRRRIPVPAARHPGRALQLSTADGIKAGLDGMDEDDEEEEEEEEEEEIYHQRSGRSSRNEPHGRHGDRGGTQSRETARGDRVSNSEQRVRDRSAGHGGREHSPRHRDRDRSHGRTMHDGRRNQADHDGSPHRANPEFGMRNQGRGVGVCEGGARRERARSQGCEERDAPGRRSDASEQAHRDRSIGRPERDCSLGSLNNRREHIRGRSMSHGSLSSYQEAKVVRVSLMKSKTAEEYGLRLGSQIFVKDVSGEGLAARDGHIHEGDIVLKINGTVTENMSLSDARKLIERSKGKLRMVLQRDEQGVLIGLPDLEDSLPSSNMSDPDISEIQSLASEQSDEAQSRQSSHSHSQDETRSPDSETPTRSTGHLSSNTSSKTGSDPARKLPVTGALPTSFKKLSEGQGNVPTSNHGPQSGLPIRSPDGTGGLTDAGIALATPSETRLMFIRSGLTDLDPTTATPSLLHRGLEMKVVRFRKSDSVGLRLAGGNDVGIFVAGVQAGSPASQQGLEEGDQILKVNNVDFQNIVREEAVLFLLEITRGEEVCILAQRKKDVYRRVVESDVGDSFYVRTHFLYEKETPYGLSFVRGEIFRVVDTLYNGKLGSWLAIRIGRNHQEVERGIIPNRSRAEQLCSLQAYTKTAGSDRADFWRFRGLRSVKRNMRKSRDDLVTQPVQTKFPAYERVVLREAGFLRPVVMFGPIADITREKLARELPELCEIAKSEPKDAGSDRKLHGMIRLFTIKQIIDRDKHALLDITPNAVDRLNYAQWYPIVIFLNPDSKAGVKTMRQRLSPESRKSSRKLYERSIRLKKTNSHLFTAIIQLNYMNESWFTTLKETIRQQQNQLVWVSEGKVDGLGADDLDTQDDRISYLSALGSEYSLFSSDSRPASDYEDTDTETGVCTDAEPEEGMMVNTRGTLRRSSEQPGTSNGPATLPPPHRNTLQMESQPMPLTAAGPYQGVMCLTRSPQALCSTIGMNRASSAELLCEHSIQLQLQPQLVQMGPCQGRPQLPRAISSDGLGSQALPLGSLIHQTQDLQHYLLPVQQRLDQPPEPGQLPLESLQPHARVYGHPAQQSRMSQQRYDPEASLMTHPRSPHGPSRLPMCSDTQQLLGCKMADTEVQNQSYDPSPLNSCQHGRPQGFERQLVPDYNSNHHGMNYSHPSNLQRSVGNYAQPVYNATPSPGVDLPCLGQYGSPCSETYETRSARTPEVQFRYAYNGQPKTPSPTKPGTSRHKFLTSRSFEQPSAIKATSWGLRRPPDSPPGDEDAEVYDEQDKSTSVLSKIKLFESLDSRVRRGRVPTLQEAQQAQVEVGQKHNDIYALPVKAKEPQNRDFQPQSPREQETPRPQAEMPQKITRMVSDEAESDTQRSRTVENKGAHSTTPPAQATIMYLEPQNPAPIASTGCRTPVPSVSPYSITAERTRNKSLDLPIADGTSRATQATSPDHSPSTPNQSASSQMQKTTLAPGTHTQAVLLQFGQPTYHFTGPPDQFTAPCGDASPSHIGLVQQSPGENLSHPTVASCNNNSSRTCNNTSTCNNGTGPLFPSAMQVLPKPATSPGKMPPTGILPRNAILSSGARFPVYAATARPFQRKTESGKFGHGLPGGAVAHGGEITPFSCVEQDSGTDTFPRQLGHSEGLVATPKAIPVSPSALSENDGHAVVATARGVFDSNGGVLSSVETGVSIIVPRGAIPEGLEQEIYFKVCRDNSILPTLDKDKGETLLSPLVMCGPHGLKFLKPVELRLPHCAAMSPDGWSFALKSSESALGDPRRWPSMVLPGDPNYNISTNSVSVLIDHF</sequence>
<evidence type="ECO:0000313" key="16">
    <source>
        <dbReference type="Proteomes" id="UP000694388"/>
    </source>
</evidence>
<feature type="region of interest" description="Disordered" evidence="11">
    <location>
        <begin position="1365"/>
        <end position="1426"/>
    </location>
</feature>
<feature type="region of interest" description="Disordered" evidence="11">
    <location>
        <begin position="484"/>
        <end position="579"/>
    </location>
</feature>
<dbReference type="CDD" id="cd06727">
    <property type="entry name" value="PDZ1_ZO1-like"/>
    <property type="match status" value="1"/>
</dbReference>
<dbReference type="Proteomes" id="UP000694388">
    <property type="component" value="Unplaced"/>
</dbReference>
<dbReference type="FunFam" id="2.30.42.10:FF:000013">
    <property type="entry name" value="Putative tight junction protein ZO-1"/>
    <property type="match status" value="1"/>
</dbReference>
<feature type="compositionally biased region" description="Acidic residues" evidence="11">
    <location>
        <begin position="183"/>
        <end position="199"/>
    </location>
</feature>
<dbReference type="Gene3D" id="3.40.50.300">
    <property type="entry name" value="P-loop containing nucleotide triphosphate hydrolases"/>
    <property type="match status" value="1"/>
</dbReference>
<dbReference type="PROSITE" id="PS50106">
    <property type="entry name" value="PDZ"/>
    <property type="match status" value="3"/>
</dbReference>
<evidence type="ECO:0000256" key="5">
    <source>
        <dbReference type="ARBA" id="ARBA00022443"/>
    </source>
</evidence>
<dbReference type="GeneTree" id="ENSGT00940000155164"/>
<dbReference type="Ensembl" id="ENSEBUT00000006092.1">
    <property type="protein sequence ID" value="ENSEBUP00000005651.1"/>
    <property type="gene ID" value="ENSEBUG00000003824.1"/>
</dbReference>
<protein>
    <submittedName>
        <fullName evidence="15">Tight junction protein 1a</fullName>
    </submittedName>
</protein>
<evidence type="ECO:0000256" key="6">
    <source>
        <dbReference type="ARBA" id="ARBA00022475"/>
    </source>
</evidence>
<dbReference type="SUPFAM" id="SSF52540">
    <property type="entry name" value="P-loop containing nucleoside triphosphate hydrolases"/>
    <property type="match status" value="1"/>
</dbReference>
<dbReference type="InterPro" id="IPR005417">
    <property type="entry name" value="ZO"/>
</dbReference>
<dbReference type="GO" id="GO:0045216">
    <property type="term" value="P:cell-cell junction organization"/>
    <property type="evidence" value="ECO:0007669"/>
    <property type="project" value="TreeGrafter"/>
</dbReference>
<dbReference type="GO" id="GO:0090557">
    <property type="term" value="P:establishment of endothelial intestinal barrier"/>
    <property type="evidence" value="ECO:0007669"/>
    <property type="project" value="TreeGrafter"/>
</dbReference>
<accession>A0A8C4NEV1</accession>
<keyword evidence="4" id="KW-0796">Tight junction</keyword>
<feature type="region of interest" description="Disordered" evidence="11">
    <location>
        <begin position="1"/>
        <end position="23"/>
    </location>
</feature>
<dbReference type="SMART" id="SM00218">
    <property type="entry name" value="ZU5"/>
    <property type="match status" value="1"/>
</dbReference>
<dbReference type="Pfam" id="PF00791">
    <property type="entry name" value="ZU5"/>
    <property type="match status" value="1"/>
</dbReference>
<feature type="compositionally biased region" description="Basic and acidic residues" evidence="11">
    <location>
        <begin position="501"/>
        <end position="510"/>
    </location>
</feature>
<dbReference type="SMART" id="SM00072">
    <property type="entry name" value="GuKc"/>
    <property type="match status" value="1"/>
</dbReference>
<evidence type="ECO:0000256" key="7">
    <source>
        <dbReference type="ARBA" id="ARBA00022553"/>
    </source>
</evidence>
<evidence type="ECO:0000259" key="13">
    <source>
        <dbReference type="PROSITE" id="PS50106"/>
    </source>
</evidence>
<dbReference type="InterPro" id="IPR008144">
    <property type="entry name" value="Guanylate_kin-like_dom"/>
</dbReference>
<keyword evidence="16" id="KW-1185">Reference proteome</keyword>
<evidence type="ECO:0000259" key="12">
    <source>
        <dbReference type="PROSITE" id="PS50052"/>
    </source>
</evidence>
<feature type="compositionally biased region" description="Basic and acidic residues" evidence="11">
    <location>
        <begin position="1514"/>
        <end position="1525"/>
    </location>
</feature>
<dbReference type="SUPFAM" id="SSF50044">
    <property type="entry name" value="SH3-domain"/>
    <property type="match status" value="1"/>
</dbReference>
<dbReference type="SMART" id="SM00228">
    <property type="entry name" value="PDZ"/>
    <property type="match status" value="3"/>
</dbReference>
<dbReference type="InterPro" id="IPR001452">
    <property type="entry name" value="SH3_domain"/>
</dbReference>
<feature type="domain" description="PDZ" evidence="13">
    <location>
        <begin position="619"/>
        <end position="685"/>
    </location>
</feature>
<dbReference type="InterPro" id="IPR036034">
    <property type="entry name" value="PDZ_sf"/>
</dbReference>
<organism evidence="15 16">
    <name type="scientific">Eptatretus burgeri</name>
    <name type="common">Inshore hagfish</name>
    <dbReference type="NCBI Taxonomy" id="7764"/>
    <lineage>
        <taxon>Eukaryota</taxon>
        <taxon>Metazoa</taxon>
        <taxon>Chordata</taxon>
        <taxon>Craniata</taxon>
        <taxon>Vertebrata</taxon>
        <taxon>Cyclostomata</taxon>
        <taxon>Myxini</taxon>
        <taxon>Myxiniformes</taxon>
        <taxon>Myxinidae</taxon>
        <taxon>Eptatretinae</taxon>
        <taxon>Eptatretus</taxon>
    </lineage>
</organism>
<feature type="domain" description="PDZ" evidence="13">
    <location>
        <begin position="68"/>
        <end position="155"/>
    </location>
</feature>
<feature type="region of interest" description="Disordered" evidence="11">
    <location>
        <begin position="1471"/>
        <end position="1612"/>
    </location>
</feature>
<dbReference type="InterPro" id="IPR008145">
    <property type="entry name" value="GK/Ca_channel_bsu"/>
</dbReference>
<feature type="domain" description="ZU5" evidence="14">
    <location>
        <begin position="1810"/>
        <end position="1944"/>
    </location>
</feature>
<dbReference type="InterPro" id="IPR001478">
    <property type="entry name" value="PDZ"/>
</dbReference>
<evidence type="ECO:0000256" key="4">
    <source>
        <dbReference type="ARBA" id="ARBA00022427"/>
    </source>
</evidence>
<proteinExistence type="inferred from homology"/>
<evidence type="ECO:0000313" key="15">
    <source>
        <dbReference type="Ensembl" id="ENSEBUP00000005651.1"/>
    </source>
</evidence>
<keyword evidence="10" id="KW-0472">Membrane</keyword>
<reference evidence="15" key="2">
    <citation type="submission" date="2025-09" db="UniProtKB">
        <authorList>
            <consortium name="Ensembl"/>
        </authorList>
    </citation>
    <scope>IDENTIFICATION</scope>
</reference>
<dbReference type="FunFam" id="3.40.50.300:FF:000110">
    <property type="entry name" value="tight junction protein ZO-1 isoform X1"/>
    <property type="match status" value="1"/>
</dbReference>
<feature type="compositionally biased region" description="Polar residues" evidence="11">
    <location>
        <begin position="511"/>
        <end position="530"/>
    </location>
</feature>
<evidence type="ECO:0000256" key="1">
    <source>
        <dbReference type="ARBA" id="ARBA00004413"/>
    </source>
</evidence>
<keyword evidence="7" id="KW-0597">Phosphoprotein</keyword>
<evidence type="ECO:0000256" key="9">
    <source>
        <dbReference type="ARBA" id="ARBA00022949"/>
    </source>
</evidence>
<feature type="compositionally biased region" description="Polar residues" evidence="11">
    <location>
        <begin position="1221"/>
        <end position="1230"/>
    </location>
</feature>
<dbReference type="InterPro" id="IPR000906">
    <property type="entry name" value="ZU5_dom"/>
</dbReference>
<reference evidence="15" key="1">
    <citation type="submission" date="2025-08" db="UniProtKB">
        <authorList>
            <consortium name="Ensembl"/>
        </authorList>
    </citation>
    <scope>IDENTIFICATION</scope>
</reference>
<evidence type="ECO:0000256" key="8">
    <source>
        <dbReference type="ARBA" id="ARBA00022737"/>
    </source>
</evidence>
<evidence type="ECO:0000256" key="3">
    <source>
        <dbReference type="ARBA" id="ARBA00007014"/>
    </source>
</evidence>
<evidence type="ECO:0000256" key="11">
    <source>
        <dbReference type="SAM" id="MobiDB-lite"/>
    </source>
</evidence>
<dbReference type="PANTHER" id="PTHR13865">
    <property type="entry name" value="TIGHT JUNCTION PROTEIN"/>
    <property type="match status" value="1"/>
</dbReference>
<feature type="region of interest" description="Disordered" evidence="11">
    <location>
        <begin position="153"/>
        <end position="353"/>
    </location>
</feature>
<dbReference type="Pfam" id="PF00595">
    <property type="entry name" value="PDZ"/>
    <property type="match status" value="3"/>
</dbReference>